<dbReference type="Proteomes" id="UP000183656">
    <property type="component" value="Unassembled WGS sequence"/>
</dbReference>
<dbReference type="STRING" id="343013.SAMN04489707_102160"/>
<evidence type="ECO:0000313" key="3">
    <source>
        <dbReference type="Proteomes" id="UP000183656"/>
    </source>
</evidence>
<reference evidence="2 3" key="1">
    <citation type="submission" date="2016-10" db="EMBL/GenBank/DDBJ databases">
        <authorList>
            <person name="de Groot N.N."/>
        </authorList>
    </citation>
    <scope>NUCLEOTIDE SEQUENCE [LARGE SCALE GENOMIC DNA]</scope>
    <source>
        <strain evidence="2 3">R-24608</strain>
    </source>
</reference>
<keyword evidence="2" id="KW-0489">Methyltransferase</keyword>
<dbReference type="SUPFAM" id="SSF53335">
    <property type="entry name" value="S-adenosyl-L-methionine-dependent methyltransferases"/>
    <property type="match status" value="1"/>
</dbReference>
<dbReference type="CDD" id="cd02440">
    <property type="entry name" value="AdoMet_MTases"/>
    <property type="match status" value="1"/>
</dbReference>
<dbReference type="Pfam" id="PF13649">
    <property type="entry name" value="Methyltransf_25"/>
    <property type="match status" value="1"/>
</dbReference>
<dbReference type="OrthoDB" id="9791837at2"/>
<dbReference type="Gene3D" id="3.40.50.150">
    <property type="entry name" value="Vaccinia Virus protein VP39"/>
    <property type="match status" value="1"/>
</dbReference>
<proteinExistence type="predicted"/>
<dbReference type="EMBL" id="FPBX01000021">
    <property type="protein sequence ID" value="SFU79241.1"/>
    <property type="molecule type" value="Genomic_DNA"/>
</dbReference>
<organism evidence="2 3">
    <name type="scientific">Paenacidovorax caeni</name>
    <dbReference type="NCBI Taxonomy" id="343013"/>
    <lineage>
        <taxon>Bacteria</taxon>
        <taxon>Pseudomonadati</taxon>
        <taxon>Pseudomonadota</taxon>
        <taxon>Betaproteobacteria</taxon>
        <taxon>Burkholderiales</taxon>
        <taxon>Comamonadaceae</taxon>
        <taxon>Paenacidovorax</taxon>
    </lineage>
</organism>
<dbReference type="GO" id="GO:0032259">
    <property type="term" value="P:methylation"/>
    <property type="evidence" value="ECO:0007669"/>
    <property type="project" value="UniProtKB-KW"/>
</dbReference>
<evidence type="ECO:0000313" key="2">
    <source>
        <dbReference type="EMBL" id="SFU79241.1"/>
    </source>
</evidence>
<dbReference type="GO" id="GO:0008168">
    <property type="term" value="F:methyltransferase activity"/>
    <property type="evidence" value="ECO:0007669"/>
    <property type="project" value="UniProtKB-KW"/>
</dbReference>
<name>A0A1I7J2D8_9BURK</name>
<dbReference type="InterPro" id="IPR029063">
    <property type="entry name" value="SAM-dependent_MTases_sf"/>
</dbReference>
<protein>
    <submittedName>
        <fullName evidence="2">Methyltransferase domain-containing protein</fullName>
    </submittedName>
</protein>
<dbReference type="InterPro" id="IPR041698">
    <property type="entry name" value="Methyltransf_25"/>
</dbReference>
<dbReference type="RefSeq" id="WP_054257340.1">
    <property type="nucleotide sequence ID" value="NZ_CYIG01000036.1"/>
</dbReference>
<keyword evidence="3" id="KW-1185">Reference proteome</keyword>
<evidence type="ECO:0000259" key="1">
    <source>
        <dbReference type="Pfam" id="PF13649"/>
    </source>
</evidence>
<accession>A0A1I7J2D8</accession>
<dbReference type="AlphaFoldDB" id="A0A1I7J2D8"/>
<gene>
    <name evidence="2" type="ORF">SAMN04489707_102160</name>
</gene>
<keyword evidence="2" id="KW-0808">Transferase</keyword>
<sequence length="227" mass="26137">MESDFKEYPKKCFPTDFWGQVKRTVNGQPVSESQIALIVDAIRQALHLQPDDRLLDLACGNGALSHHFFGECSEFLGVDFSDVLINVARRNFEQPGRKFVLDDVGRYIVRELEPERFTKVLCYGSFSYFPEMTARRVLTQLCTAFLNVERVFIGNLPDLRLHQAFFTDGRDHARELKDPESKIGIWRSEQEFQALAADCGWSASIQRMPQAFYAAHYRYDVLLTRVA</sequence>
<feature type="domain" description="Methyltransferase" evidence="1">
    <location>
        <begin position="55"/>
        <end position="142"/>
    </location>
</feature>